<evidence type="ECO:0000313" key="9">
    <source>
        <dbReference type="Proteomes" id="UP000029736"/>
    </source>
</evidence>
<evidence type="ECO:0000256" key="2">
    <source>
        <dbReference type="ARBA" id="ARBA00022741"/>
    </source>
</evidence>
<comment type="caution">
    <text evidence="8">The sequence shown here is derived from an EMBL/GenBank/DDBJ whole genome shotgun (WGS) entry which is preliminary data.</text>
</comment>
<dbReference type="InterPro" id="IPR020568">
    <property type="entry name" value="Ribosomal_Su5_D2-typ_SF"/>
</dbReference>
<dbReference type="STRING" id="1524460.IX84_08475"/>
<dbReference type="InterPro" id="IPR041431">
    <property type="entry name" value="Mvd1_C"/>
</dbReference>
<reference evidence="8 9" key="1">
    <citation type="journal article" date="2014" name="Int. J. Syst. Evol. Microbiol.">
        <title>Phaeodactylibacter xiamenensis gen. nov., sp. nov., a member of the family Saprospiraceae isolated from the marine alga Phaeodactylum tricornutum.</title>
        <authorList>
            <person name="Chen Z.Jr."/>
            <person name="Lei X."/>
            <person name="Lai Q."/>
            <person name="Li Y."/>
            <person name="Zhang B."/>
            <person name="Zhang J."/>
            <person name="Zhang H."/>
            <person name="Yang L."/>
            <person name="Zheng W."/>
            <person name="Tian Y."/>
            <person name="Yu Z."/>
            <person name="Xu H.Jr."/>
            <person name="Zheng T."/>
        </authorList>
    </citation>
    <scope>NUCLEOTIDE SEQUENCE [LARGE SCALE GENOMIC DNA]</scope>
    <source>
        <strain evidence="8 9">KD52</strain>
    </source>
</reference>
<keyword evidence="2" id="KW-0547">Nucleotide-binding</keyword>
<dbReference type="EMBL" id="JPOS01000018">
    <property type="protein sequence ID" value="KGE88690.1"/>
    <property type="molecule type" value="Genomic_DNA"/>
</dbReference>
<evidence type="ECO:0000256" key="1">
    <source>
        <dbReference type="ARBA" id="ARBA00022516"/>
    </source>
</evidence>
<dbReference type="GO" id="GO:0008299">
    <property type="term" value="P:isoprenoid biosynthetic process"/>
    <property type="evidence" value="ECO:0007669"/>
    <property type="project" value="InterPro"/>
</dbReference>
<keyword evidence="1" id="KW-0444">Lipid biosynthesis</keyword>
<dbReference type="InterPro" id="IPR014721">
    <property type="entry name" value="Ribsml_uS5_D2-typ_fold_subgr"/>
</dbReference>
<evidence type="ECO:0000259" key="7">
    <source>
        <dbReference type="Pfam" id="PF22700"/>
    </source>
</evidence>
<dbReference type="InterPro" id="IPR005935">
    <property type="entry name" value="Mev_decarb"/>
</dbReference>
<dbReference type="SUPFAM" id="SSF54211">
    <property type="entry name" value="Ribosomal protein S5 domain 2-like"/>
    <property type="match status" value="1"/>
</dbReference>
<dbReference type="PIRSF" id="PIRSF015950">
    <property type="entry name" value="Mev_P_decrbx"/>
    <property type="match status" value="1"/>
</dbReference>
<sequence length="363" mass="40471">MSMDYKNPKLVLETAKVQPGRSVWRSPSNLAIVKYWGKHGRQLPRNPSISFTLDRAYTETEVAYAPKKGADRGIALDFYFDGSPNEAFAKKVKAFLESITEIFPFLNQLDWTIRSTNSFPHSSGIASSASSMSALALCLCTIEDELFGTLSDDDTFRQKASYVARLGSGSASRSVYAGLALWGEMGEVPGSSDLYAIPMANQVHEVFKTYHDAILIVSKGEKSVSSRAGHGLMESNIYATNRYQQARQHMHDLLSALRTGDEDHFGRILESEALTLHALMMASNPPYILMQPHTITLINKVQAYRKETGHPLYFSLDAGPNLHLFFPDRIKEEVENFIHAELVPYCEDGRWIADKVGKGPLQL</sequence>
<feature type="domain" description="Mvd1 C-terminal" evidence="6">
    <location>
        <begin position="214"/>
        <end position="341"/>
    </location>
</feature>
<feature type="domain" description="Diphosphomevalonate decarboxylase-like N-terminal" evidence="7">
    <location>
        <begin position="27"/>
        <end position="184"/>
    </location>
</feature>
<evidence type="ECO:0000256" key="5">
    <source>
        <dbReference type="ARBA" id="ARBA00023239"/>
    </source>
</evidence>
<evidence type="ECO:0000313" key="8">
    <source>
        <dbReference type="EMBL" id="KGE88690.1"/>
    </source>
</evidence>
<organism evidence="8 9">
    <name type="scientific">Phaeodactylibacter xiamenensis</name>
    <dbReference type="NCBI Taxonomy" id="1524460"/>
    <lineage>
        <taxon>Bacteria</taxon>
        <taxon>Pseudomonadati</taxon>
        <taxon>Bacteroidota</taxon>
        <taxon>Saprospiria</taxon>
        <taxon>Saprospirales</taxon>
        <taxon>Haliscomenobacteraceae</taxon>
        <taxon>Phaeodactylibacter</taxon>
    </lineage>
</organism>
<dbReference type="RefSeq" id="WP_409915628.1">
    <property type="nucleotide sequence ID" value="NZ_JBKAGJ010000018.1"/>
</dbReference>
<keyword evidence="9" id="KW-1185">Reference proteome</keyword>
<dbReference type="InterPro" id="IPR053859">
    <property type="entry name" value="MVD-like_N"/>
</dbReference>
<gene>
    <name evidence="8" type="ORF">IX84_08475</name>
</gene>
<dbReference type="Gene3D" id="3.30.70.890">
    <property type="entry name" value="GHMP kinase, C-terminal domain"/>
    <property type="match status" value="1"/>
</dbReference>
<dbReference type="Pfam" id="PF22700">
    <property type="entry name" value="MVD-like_N"/>
    <property type="match status" value="1"/>
</dbReference>
<dbReference type="Pfam" id="PF18376">
    <property type="entry name" value="MDD_C"/>
    <property type="match status" value="1"/>
</dbReference>
<dbReference type="Proteomes" id="UP000029736">
    <property type="component" value="Unassembled WGS sequence"/>
</dbReference>
<dbReference type="Gene3D" id="3.30.230.10">
    <property type="match status" value="1"/>
</dbReference>
<dbReference type="GO" id="GO:0005524">
    <property type="term" value="F:ATP binding"/>
    <property type="evidence" value="ECO:0007669"/>
    <property type="project" value="UniProtKB-KW"/>
</dbReference>
<name>A0A098S9A7_9BACT</name>
<dbReference type="PANTHER" id="PTHR10977">
    <property type="entry name" value="DIPHOSPHOMEVALONATE DECARBOXYLASE"/>
    <property type="match status" value="1"/>
</dbReference>
<keyword evidence="4" id="KW-0443">Lipid metabolism</keyword>
<accession>A0A098S9A7</accession>
<evidence type="ECO:0000256" key="3">
    <source>
        <dbReference type="ARBA" id="ARBA00022840"/>
    </source>
</evidence>
<proteinExistence type="predicted"/>
<dbReference type="PANTHER" id="PTHR10977:SF3">
    <property type="entry name" value="DIPHOSPHOMEVALONATE DECARBOXYLASE"/>
    <property type="match status" value="1"/>
</dbReference>
<evidence type="ECO:0000259" key="6">
    <source>
        <dbReference type="Pfam" id="PF18376"/>
    </source>
</evidence>
<dbReference type="InterPro" id="IPR036554">
    <property type="entry name" value="GHMP_kinase_C_sf"/>
</dbReference>
<dbReference type="SUPFAM" id="SSF55060">
    <property type="entry name" value="GHMP Kinase, C-terminal domain"/>
    <property type="match status" value="1"/>
</dbReference>
<protein>
    <submittedName>
        <fullName evidence="8">Diphosphomevalonate decarboxylase</fullName>
    </submittedName>
</protein>
<keyword evidence="3" id="KW-0067">ATP-binding</keyword>
<dbReference type="GO" id="GO:0016831">
    <property type="term" value="F:carboxy-lyase activity"/>
    <property type="evidence" value="ECO:0007669"/>
    <property type="project" value="InterPro"/>
</dbReference>
<keyword evidence="5" id="KW-0456">Lyase</keyword>
<evidence type="ECO:0000256" key="4">
    <source>
        <dbReference type="ARBA" id="ARBA00023098"/>
    </source>
</evidence>
<dbReference type="AlphaFoldDB" id="A0A098S9A7"/>